<evidence type="ECO:0000313" key="3">
    <source>
        <dbReference type="Proteomes" id="UP000292340"/>
    </source>
</evidence>
<proteinExistence type="predicted"/>
<dbReference type="Proteomes" id="UP000293195">
    <property type="component" value="Unassembled WGS sequence"/>
</dbReference>
<accession>A0AB37VXH1</accession>
<gene>
    <name evidence="1" type="ORF">AA0115_g13058</name>
    <name evidence="2" type="ORF">AA0119_g13320</name>
</gene>
<name>A0AB37VXH1_9PLEO</name>
<evidence type="ECO:0000313" key="4">
    <source>
        <dbReference type="Proteomes" id="UP000293195"/>
    </source>
</evidence>
<organism evidence="1 3">
    <name type="scientific">Alternaria tenuissima</name>
    <dbReference type="NCBI Taxonomy" id="119927"/>
    <lineage>
        <taxon>Eukaryota</taxon>
        <taxon>Fungi</taxon>
        <taxon>Dikarya</taxon>
        <taxon>Ascomycota</taxon>
        <taxon>Pezizomycotina</taxon>
        <taxon>Dothideomycetes</taxon>
        <taxon>Pleosporomycetidae</taxon>
        <taxon>Pleosporales</taxon>
        <taxon>Pleosporineae</taxon>
        <taxon>Pleosporaceae</taxon>
        <taxon>Alternaria</taxon>
        <taxon>Alternaria sect. Alternaria</taxon>
        <taxon>Alternaria alternata complex</taxon>
    </lineage>
</organism>
<dbReference type="EMBL" id="PDXF01000205">
    <property type="protein sequence ID" value="RYN85190.1"/>
    <property type="molecule type" value="Genomic_DNA"/>
</dbReference>
<protein>
    <submittedName>
        <fullName evidence="1">Uncharacterized protein</fullName>
    </submittedName>
</protein>
<dbReference type="Proteomes" id="UP000292340">
    <property type="component" value="Unassembled WGS sequence"/>
</dbReference>
<evidence type="ECO:0000313" key="2">
    <source>
        <dbReference type="EMBL" id="RYN85190.1"/>
    </source>
</evidence>
<evidence type="ECO:0000313" key="1">
    <source>
        <dbReference type="EMBL" id="RYN15480.1"/>
    </source>
</evidence>
<reference evidence="1" key="2">
    <citation type="journal article" date="2019" name="bioRxiv">
        <title>Genomics, evolutionary history and diagnostics of the Alternaria alternata species group including apple and Asian pear pathotypes.</title>
        <authorList>
            <person name="Armitage A.D."/>
            <person name="Cockerton H.M."/>
            <person name="Sreenivasaprasad S."/>
            <person name="Woodhall J.W."/>
            <person name="Lane C.R."/>
            <person name="Harrison R.J."/>
            <person name="Clarkson J.P."/>
        </authorList>
    </citation>
    <scope>NUCLEOTIDE SEQUENCE</scope>
    <source>
        <strain evidence="1">FERA 1164</strain>
        <strain evidence="2">FERA 635</strain>
    </source>
</reference>
<dbReference type="AlphaFoldDB" id="A0AB37VXH1"/>
<reference evidence="1" key="1">
    <citation type="submission" date="2017-10" db="EMBL/GenBank/DDBJ databases">
        <authorList>
            <person name="Armitage A.D."/>
            <person name="Barbara D.J."/>
            <person name="Woodhall J.W."/>
            <person name="Sreenivasaprasad S."/>
            <person name="Lane C.R."/>
            <person name="Clarkson J.P."/>
            <person name="Harrison R.J."/>
        </authorList>
    </citation>
    <scope>NUCLEOTIDE SEQUENCE</scope>
    <source>
        <strain evidence="1">FERA 1164</strain>
        <strain evidence="2">FERA 635</strain>
    </source>
</reference>
<keyword evidence="4" id="KW-1185">Reference proteome</keyword>
<dbReference type="EMBL" id="PDXB01000149">
    <property type="protein sequence ID" value="RYN15480.1"/>
    <property type="molecule type" value="Genomic_DNA"/>
</dbReference>
<sequence length="149" mass="17203">MLLFRWFKSKRQSAASVTPETADEEDGRFERLWKPSNTIPEIRPDQLGRRGLQADSWEHDVSALKQHDVLPPEKLTVLAIIEKTKSQKFKAFVEFDVPGYDDTSEEKVPGYIRQEGRVFSLEELQKLTNGLNSLEEYEQKTLLHESVSP</sequence>
<comment type="caution">
    <text evidence="1">The sequence shown here is derived from an EMBL/GenBank/DDBJ whole genome shotgun (WGS) entry which is preliminary data.</text>
</comment>